<name>A0ABT3WZH7_9BACL</name>
<dbReference type="InterPro" id="IPR049293">
    <property type="entry name" value="DUF6843"/>
</dbReference>
<evidence type="ECO:0000259" key="2">
    <source>
        <dbReference type="Pfam" id="PF20862"/>
    </source>
</evidence>
<feature type="domain" description="DUF6843" evidence="2">
    <location>
        <begin position="41"/>
        <end position="113"/>
    </location>
</feature>
<keyword evidence="1" id="KW-1133">Transmembrane helix</keyword>
<keyword evidence="4" id="KW-1185">Reference proteome</keyword>
<dbReference type="Pfam" id="PF20862">
    <property type="entry name" value="DUF6843"/>
    <property type="match status" value="1"/>
</dbReference>
<proteinExistence type="predicted"/>
<reference evidence="3 4" key="1">
    <citation type="submission" date="2022-11" db="EMBL/GenBank/DDBJ databases">
        <title>Study of microbial diversity in lake waters.</title>
        <authorList>
            <person name="Zhang J."/>
        </authorList>
    </citation>
    <scope>NUCLEOTIDE SEQUENCE [LARGE SCALE GENOMIC DNA]</scope>
    <source>
        <strain evidence="3 4">DT12</strain>
    </source>
</reference>
<feature type="transmembrane region" description="Helical" evidence="1">
    <location>
        <begin position="15"/>
        <end position="34"/>
    </location>
</feature>
<comment type="caution">
    <text evidence="3">The sequence shown here is derived from an EMBL/GenBank/DDBJ whole genome shotgun (WGS) entry which is preliminary data.</text>
</comment>
<keyword evidence="1" id="KW-0472">Membrane</keyword>
<sequence>MADPIQKERSFKRGMIVLIGVLVIVFAGTLAYLYDKNKPREADVYLIPQGYNGPVVVQYWIEGTPELTKDGDHFVFTIPPDGKLDTVTKQPNSGVAQDLYYYVDANGNRTELVYGKDIHGIFLGRDEDDLSGPLTGSFYVGTEQQWQEWNRTKHEEHMKKKKEEPRRYY</sequence>
<evidence type="ECO:0000256" key="1">
    <source>
        <dbReference type="SAM" id="Phobius"/>
    </source>
</evidence>
<dbReference type="EMBL" id="JAPMLT010000003">
    <property type="protein sequence ID" value="MCX7570062.1"/>
    <property type="molecule type" value="Genomic_DNA"/>
</dbReference>
<keyword evidence="1" id="KW-0812">Transmembrane</keyword>
<accession>A0ABT3WZH7</accession>
<evidence type="ECO:0000313" key="3">
    <source>
        <dbReference type="EMBL" id="MCX7570062.1"/>
    </source>
</evidence>
<organism evidence="3 4">
    <name type="scientific">Tumebacillus lacus</name>
    <dbReference type="NCBI Taxonomy" id="2995335"/>
    <lineage>
        <taxon>Bacteria</taxon>
        <taxon>Bacillati</taxon>
        <taxon>Bacillota</taxon>
        <taxon>Bacilli</taxon>
        <taxon>Bacillales</taxon>
        <taxon>Alicyclobacillaceae</taxon>
        <taxon>Tumebacillus</taxon>
    </lineage>
</organism>
<dbReference type="Proteomes" id="UP001208017">
    <property type="component" value="Unassembled WGS sequence"/>
</dbReference>
<protein>
    <recommendedName>
        <fullName evidence="2">DUF6843 domain-containing protein</fullName>
    </recommendedName>
</protein>
<evidence type="ECO:0000313" key="4">
    <source>
        <dbReference type="Proteomes" id="UP001208017"/>
    </source>
</evidence>
<gene>
    <name evidence="3" type="ORF">OS242_08800</name>
</gene>
<dbReference type="RefSeq" id="WP_267151305.1">
    <property type="nucleotide sequence ID" value="NZ_JAPMLT010000003.1"/>
</dbReference>